<evidence type="ECO:0000313" key="2">
    <source>
        <dbReference type="Proteomes" id="UP001620273"/>
    </source>
</evidence>
<gene>
    <name evidence="1" type="ORF">OCH74_03650</name>
</gene>
<keyword evidence="2" id="KW-1185">Reference proteome</keyword>
<accession>A0ABW8KN08</accession>
<comment type="caution">
    <text evidence="1">The sequence shown here is derived from an EMBL/GenBank/DDBJ whole genome shotgun (WGS) entry which is preliminary data.</text>
</comment>
<reference evidence="1 2" key="1">
    <citation type="submission" date="2022-09" db="EMBL/GenBank/DDBJ databases">
        <title>Genome sequencing of four strains from tibetan pig.</title>
        <authorList>
            <person name="Feng J."/>
        </authorList>
    </citation>
    <scope>NUCLEOTIDE SEQUENCE [LARGE SCALE GENOMIC DNA]</scope>
    <source>
        <strain evidence="1 2">11-1-1</strain>
    </source>
</reference>
<dbReference type="EMBL" id="JAOQBW010000002">
    <property type="protein sequence ID" value="MFK3575961.1"/>
    <property type="molecule type" value="Genomic_DNA"/>
</dbReference>
<evidence type="ECO:0000313" key="1">
    <source>
        <dbReference type="EMBL" id="MFK3575961.1"/>
    </source>
</evidence>
<name>A0ABW8KN08_9BIFI</name>
<dbReference type="Proteomes" id="UP001620273">
    <property type="component" value="Unassembled WGS sequence"/>
</dbReference>
<proteinExistence type="predicted"/>
<protein>
    <submittedName>
        <fullName evidence="1">Uncharacterized protein</fullName>
    </submittedName>
</protein>
<dbReference type="RefSeq" id="WP_404440327.1">
    <property type="nucleotide sequence ID" value="NZ_JAOQBW010000002.1"/>
</dbReference>
<organism evidence="1 2">
    <name type="scientific">Bifidobacterium thermacidophilum</name>
    <dbReference type="NCBI Taxonomy" id="246618"/>
    <lineage>
        <taxon>Bacteria</taxon>
        <taxon>Bacillati</taxon>
        <taxon>Actinomycetota</taxon>
        <taxon>Actinomycetes</taxon>
        <taxon>Bifidobacteriales</taxon>
        <taxon>Bifidobacteriaceae</taxon>
        <taxon>Bifidobacterium</taxon>
    </lineage>
</organism>
<sequence length="293" mass="33828">MKNVVRRFYVKSHCGYRDWLEVVWPVQAYLHARDLAKYRDEIPRLDIDRGDLDSREGREKYNTAVNWYDDEIERAHADFQRIFIGLRAGLAYKVDGVLQEGHSADWGEAEAKTVKGVIDEANARVSDFISMTVGLPGGLWKVIPMVDYSVVYRLHSDGSPRRFDEAGTAWLDKWEHSFGIPDNGTVIGKAVVKGLQAAEDTDVFAMLAVRHLSIAMYTYWHMERWRLKHGKSHPKTWWNPRDWAGFWEEDAVKEFNAIRKRGVELFDSGGLLQYHKVSDMLEVMANAFNYGKL</sequence>